<evidence type="ECO:0000259" key="1">
    <source>
        <dbReference type="Pfam" id="PF04448"/>
    </source>
</evidence>
<protein>
    <submittedName>
        <fullName evidence="2">DUF551 domain-containing protein</fullName>
    </submittedName>
</protein>
<evidence type="ECO:0000313" key="2">
    <source>
        <dbReference type="EMBL" id="WNH03687.1"/>
    </source>
</evidence>
<dbReference type="Pfam" id="PF04448">
    <property type="entry name" value="DUF551"/>
    <property type="match status" value="1"/>
</dbReference>
<organism evidence="2 3">
    <name type="scientific">Xenorhabdus griffiniae</name>
    <dbReference type="NCBI Taxonomy" id="351672"/>
    <lineage>
        <taxon>Bacteria</taxon>
        <taxon>Pseudomonadati</taxon>
        <taxon>Pseudomonadota</taxon>
        <taxon>Gammaproteobacteria</taxon>
        <taxon>Enterobacterales</taxon>
        <taxon>Morganellaceae</taxon>
        <taxon>Xenorhabdus</taxon>
    </lineage>
</organism>
<name>A0ABY9XM46_9GAMM</name>
<evidence type="ECO:0000313" key="3">
    <source>
        <dbReference type="Proteomes" id="UP001300348"/>
    </source>
</evidence>
<gene>
    <name evidence="2" type="ORF">QL112_008440</name>
</gene>
<sequence>MPKTGQTVIIHVDSDSEITSPLIGEMVWTGSTFRRNYVTVGTSSPDNIVVTHWMPLPEPPRDK</sequence>
<feature type="domain" description="DUF551" evidence="1">
    <location>
        <begin position="1"/>
        <end position="60"/>
    </location>
</feature>
<dbReference type="EMBL" id="CP133647">
    <property type="protein sequence ID" value="WNH03687.1"/>
    <property type="molecule type" value="Genomic_DNA"/>
</dbReference>
<dbReference type="RefSeq" id="WP_223281926.1">
    <property type="nucleotide sequence ID" value="NZ_CAWPOQ010000283.1"/>
</dbReference>
<dbReference type="Proteomes" id="UP001300348">
    <property type="component" value="Chromosome"/>
</dbReference>
<reference evidence="2 3" key="1">
    <citation type="journal article" date="2023" name="Access Microbiol">
        <title>The genome of a steinernematid-associated Pseudomonas piscis bacterium encodes the biosynthesis of insect toxins.</title>
        <authorList>
            <person name="Awori R.M."/>
            <person name="Hendre P."/>
            <person name="Amugune N.O."/>
        </authorList>
    </citation>
    <scope>NUCLEOTIDE SEQUENCE [LARGE SCALE GENOMIC DNA]</scope>
    <source>
        <strain evidence="2 3">97</strain>
    </source>
</reference>
<proteinExistence type="predicted"/>
<dbReference type="GeneID" id="88855579"/>
<keyword evidence="3" id="KW-1185">Reference proteome</keyword>
<accession>A0ABY9XM46</accession>
<dbReference type="InterPro" id="IPR007539">
    <property type="entry name" value="DUF551"/>
</dbReference>